<dbReference type="InterPro" id="IPR036390">
    <property type="entry name" value="WH_DNA-bd_sf"/>
</dbReference>
<dbReference type="InterPro" id="IPR018356">
    <property type="entry name" value="Tscrpt_reg_HTH_DeoR_CS"/>
</dbReference>
<dbReference type="SMART" id="SM00420">
    <property type="entry name" value="HTH_DEOR"/>
    <property type="match status" value="1"/>
</dbReference>
<dbReference type="InterPro" id="IPR014036">
    <property type="entry name" value="DeoR-like_C"/>
</dbReference>
<dbReference type="InterPro" id="IPR001034">
    <property type="entry name" value="DeoR_HTH"/>
</dbReference>
<dbReference type="PRINTS" id="PR00037">
    <property type="entry name" value="HTHLACR"/>
</dbReference>
<comment type="caution">
    <text evidence="5">The sequence shown here is derived from an EMBL/GenBank/DDBJ whole genome shotgun (WGS) entry which is preliminary data.</text>
</comment>
<sequence length="255" mass="28037">MSTVERREAIVRLIRHKGLARVEELADQFKVSSVTIRNDLNYLDKKGFLLRSHGGAMALDDVVTEMHFDDKGTVNTAQKEAIGIAATQLVNDGESIILDSGTTTQHLARHLGNGKNLVVMTNGLNVASELVKTSGIEIMMTGGTLRSKSRSFYGSQAEDALKQYRFDKLFLGVDGFDIVAGLTTHFDREATLNRVMCDVSSEIILLADSSKFGRKGYHFIRSFGAFHTLVTDKGIPADYLTGMQRQGVKVIIADH</sequence>
<dbReference type="PROSITE" id="PS51000">
    <property type="entry name" value="HTH_DEOR_2"/>
    <property type="match status" value="1"/>
</dbReference>
<dbReference type="EMBL" id="NSIT01000214">
    <property type="protein sequence ID" value="PJE78283.1"/>
    <property type="molecule type" value="Genomic_DNA"/>
</dbReference>
<evidence type="ECO:0000256" key="2">
    <source>
        <dbReference type="ARBA" id="ARBA00023125"/>
    </source>
</evidence>
<feature type="domain" description="HTH deoR-type" evidence="4">
    <location>
        <begin position="3"/>
        <end position="58"/>
    </location>
</feature>
<protein>
    <submittedName>
        <fullName evidence="5">Glucitol operon repressor</fullName>
    </submittedName>
</protein>
<evidence type="ECO:0000256" key="1">
    <source>
        <dbReference type="ARBA" id="ARBA00023015"/>
    </source>
</evidence>
<keyword evidence="3" id="KW-0804">Transcription</keyword>
<name>A0A2H9T4Y6_9ZZZZ</name>
<evidence type="ECO:0000313" key="5">
    <source>
        <dbReference type="EMBL" id="PJE78283.1"/>
    </source>
</evidence>
<dbReference type="PANTHER" id="PTHR30363">
    <property type="entry name" value="HTH-TYPE TRANSCRIPTIONAL REGULATOR SRLR-RELATED"/>
    <property type="match status" value="1"/>
</dbReference>
<dbReference type="InterPro" id="IPR047779">
    <property type="entry name" value="AgaR-like"/>
</dbReference>
<dbReference type="Pfam" id="PF00455">
    <property type="entry name" value="DeoRC"/>
    <property type="match status" value="1"/>
</dbReference>
<dbReference type="GO" id="GO:0003700">
    <property type="term" value="F:DNA-binding transcription factor activity"/>
    <property type="evidence" value="ECO:0007669"/>
    <property type="project" value="InterPro"/>
</dbReference>
<dbReference type="GO" id="GO:0003677">
    <property type="term" value="F:DNA binding"/>
    <property type="evidence" value="ECO:0007669"/>
    <property type="project" value="UniProtKB-KW"/>
</dbReference>
<accession>A0A2H9T4Y6</accession>
<dbReference type="Pfam" id="PF08220">
    <property type="entry name" value="HTH_DeoR"/>
    <property type="match status" value="1"/>
</dbReference>
<dbReference type="AlphaFoldDB" id="A0A2H9T4Y6"/>
<reference evidence="5" key="1">
    <citation type="journal article" date="2017" name="Appl. Environ. Microbiol.">
        <title>Molecular characterization of an Endozoicomonas-like organism causing infection in king scallop Pecten maximus L.</title>
        <authorList>
            <person name="Cano I."/>
            <person name="van Aerle R."/>
            <person name="Ross S."/>
            <person name="Verner-Jeffreys D.W."/>
            <person name="Paley R.K."/>
            <person name="Rimmer G."/>
            <person name="Ryder D."/>
            <person name="Hooper P."/>
            <person name="Stone D."/>
            <person name="Feist S.W."/>
        </authorList>
    </citation>
    <scope>NUCLEOTIDE SEQUENCE</scope>
</reference>
<dbReference type="InterPro" id="IPR050313">
    <property type="entry name" value="Carb_Metab_HTH_regulators"/>
</dbReference>
<dbReference type="InterPro" id="IPR037171">
    <property type="entry name" value="NagB/RpiA_transferase-like"/>
</dbReference>
<evidence type="ECO:0000256" key="3">
    <source>
        <dbReference type="ARBA" id="ARBA00023163"/>
    </source>
</evidence>
<dbReference type="PANTHER" id="PTHR30363:SF44">
    <property type="entry name" value="AGA OPERON TRANSCRIPTIONAL REPRESSOR-RELATED"/>
    <property type="match status" value="1"/>
</dbReference>
<dbReference type="PROSITE" id="PS00894">
    <property type="entry name" value="HTH_DEOR_1"/>
    <property type="match status" value="1"/>
</dbReference>
<dbReference type="SUPFAM" id="SSF100950">
    <property type="entry name" value="NagB/RpiA/CoA transferase-like"/>
    <property type="match status" value="1"/>
</dbReference>
<organism evidence="5">
    <name type="scientific">invertebrate metagenome</name>
    <dbReference type="NCBI Taxonomy" id="1711999"/>
    <lineage>
        <taxon>unclassified sequences</taxon>
        <taxon>metagenomes</taxon>
        <taxon>organismal metagenomes</taxon>
    </lineage>
</organism>
<dbReference type="SMART" id="SM01134">
    <property type="entry name" value="DeoRC"/>
    <property type="match status" value="1"/>
</dbReference>
<dbReference type="InterPro" id="IPR036388">
    <property type="entry name" value="WH-like_DNA-bd_sf"/>
</dbReference>
<dbReference type="Gene3D" id="3.40.50.1360">
    <property type="match status" value="1"/>
</dbReference>
<keyword evidence="2" id="KW-0238">DNA-binding</keyword>
<keyword evidence="1" id="KW-0805">Transcription regulation</keyword>
<gene>
    <name evidence="5" type="primary">srlR_2</name>
    <name evidence="5" type="ORF">CI610_02791</name>
</gene>
<dbReference type="Gene3D" id="1.10.10.10">
    <property type="entry name" value="Winged helix-like DNA-binding domain superfamily/Winged helix DNA-binding domain"/>
    <property type="match status" value="1"/>
</dbReference>
<proteinExistence type="predicted"/>
<dbReference type="SUPFAM" id="SSF46785">
    <property type="entry name" value="Winged helix' DNA-binding domain"/>
    <property type="match status" value="1"/>
</dbReference>
<evidence type="ECO:0000259" key="4">
    <source>
        <dbReference type="PROSITE" id="PS51000"/>
    </source>
</evidence>
<dbReference type="NCBIfam" id="NF040755">
    <property type="entry name" value="AgaR"/>
    <property type="match status" value="1"/>
</dbReference>